<evidence type="ECO:0000256" key="9">
    <source>
        <dbReference type="ARBA" id="ARBA00022833"/>
    </source>
</evidence>
<keyword evidence="10" id="KW-0521">NADP</keyword>
<feature type="region of interest" description="Disordered" evidence="20">
    <location>
        <begin position="1"/>
        <end position="84"/>
    </location>
</feature>
<evidence type="ECO:0000256" key="5">
    <source>
        <dbReference type="ARBA" id="ARBA00022694"/>
    </source>
</evidence>
<dbReference type="OrthoDB" id="259935at2759"/>
<keyword evidence="4" id="KW-0507">mRNA processing</keyword>
<dbReference type="Pfam" id="PF25585">
    <property type="entry name" value="zf-CCCH_DUS3L"/>
    <property type="match status" value="1"/>
</dbReference>
<evidence type="ECO:0000313" key="22">
    <source>
        <dbReference type="EMBL" id="NXC37822.1"/>
    </source>
</evidence>
<evidence type="ECO:0000256" key="12">
    <source>
        <dbReference type="ARBA" id="ARBA00023027"/>
    </source>
</evidence>
<comment type="caution">
    <text evidence="22">The sequence shown here is derived from an EMBL/GenBank/DDBJ whole genome shotgun (WGS) entry which is preliminary data.</text>
</comment>
<comment type="similarity">
    <text evidence="19">Belongs to the dus family. Dus3 subfamily.</text>
</comment>
<dbReference type="InterPro" id="IPR018517">
    <property type="entry name" value="tRNA_hU_synthase_CS"/>
</dbReference>
<dbReference type="GO" id="GO:0003723">
    <property type="term" value="F:RNA binding"/>
    <property type="evidence" value="ECO:0007669"/>
    <property type="project" value="TreeGrafter"/>
</dbReference>
<keyword evidence="12" id="KW-0520">NAD</keyword>
<dbReference type="EC" id="1.3.1.-" evidence="19"/>
<gene>
    <name evidence="22" type="primary">Dus3l</name>
    <name evidence="22" type="ORF">PENPIL_R13038</name>
</gene>
<feature type="region of interest" description="Disordered" evidence="20">
    <location>
        <begin position="207"/>
        <end position="278"/>
    </location>
</feature>
<keyword evidence="11 19" id="KW-0560">Oxidoreductase</keyword>
<organism evidence="22 23">
    <name type="scientific">Penelope pileata</name>
    <dbReference type="NCBI Taxonomy" id="1118817"/>
    <lineage>
        <taxon>Eukaryota</taxon>
        <taxon>Metazoa</taxon>
        <taxon>Chordata</taxon>
        <taxon>Craniata</taxon>
        <taxon>Vertebrata</taxon>
        <taxon>Euteleostomi</taxon>
        <taxon>Archelosauria</taxon>
        <taxon>Archosauria</taxon>
        <taxon>Dinosauria</taxon>
        <taxon>Saurischia</taxon>
        <taxon>Theropoda</taxon>
        <taxon>Coelurosauria</taxon>
        <taxon>Aves</taxon>
        <taxon>Neognathae</taxon>
        <taxon>Galloanserae</taxon>
        <taxon>Galliformes</taxon>
        <taxon>Cracidae</taxon>
        <taxon>Penelope</taxon>
    </lineage>
</organism>
<comment type="cofactor">
    <cofactor evidence="1 19">
        <name>FMN</name>
        <dbReference type="ChEBI" id="CHEBI:58210"/>
    </cofactor>
</comment>
<evidence type="ECO:0000256" key="19">
    <source>
        <dbReference type="RuleBase" id="RU291113"/>
    </source>
</evidence>
<comment type="catalytic activity">
    <reaction evidence="17">
        <text>5,6-dihydrouridine(47) in tRNA + NADP(+) = uridine(47) in tRNA + NADPH + H(+)</text>
        <dbReference type="Rhea" id="RHEA:53360"/>
        <dbReference type="Rhea" id="RHEA-COMP:13539"/>
        <dbReference type="Rhea" id="RHEA-COMP:13540"/>
        <dbReference type="ChEBI" id="CHEBI:15378"/>
        <dbReference type="ChEBI" id="CHEBI:57783"/>
        <dbReference type="ChEBI" id="CHEBI:58349"/>
        <dbReference type="ChEBI" id="CHEBI:65315"/>
        <dbReference type="ChEBI" id="CHEBI:74443"/>
        <dbReference type="EC" id="1.3.1.89"/>
    </reaction>
    <physiologicalReaction direction="right-to-left" evidence="17">
        <dbReference type="Rhea" id="RHEA:53362"/>
    </physiologicalReaction>
</comment>
<comment type="catalytic activity">
    <reaction evidence="14">
        <text>5,6-dihydrouridine(47) in tRNA + NAD(+) = uridine(47) in tRNA + NADH + H(+)</text>
        <dbReference type="Rhea" id="RHEA:53364"/>
        <dbReference type="Rhea" id="RHEA-COMP:13539"/>
        <dbReference type="Rhea" id="RHEA-COMP:13540"/>
        <dbReference type="ChEBI" id="CHEBI:15378"/>
        <dbReference type="ChEBI" id="CHEBI:57540"/>
        <dbReference type="ChEBI" id="CHEBI:57945"/>
        <dbReference type="ChEBI" id="CHEBI:65315"/>
        <dbReference type="ChEBI" id="CHEBI:74443"/>
        <dbReference type="EC" id="1.3.1.89"/>
    </reaction>
    <physiologicalReaction direction="right-to-left" evidence="14">
        <dbReference type="Rhea" id="RHEA:53366"/>
    </physiologicalReaction>
</comment>
<dbReference type="SUPFAM" id="SSF51395">
    <property type="entry name" value="FMN-linked oxidoreductases"/>
    <property type="match status" value="1"/>
</dbReference>
<dbReference type="FunFam" id="4.10.1000.10:FF:000029">
    <property type="entry name" value="tRNA-dihydrouridine(47) synthase [NAD(P)(+)]"/>
    <property type="match status" value="1"/>
</dbReference>
<evidence type="ECO:0000256" key="6">
    <source>
        <dbReference type="ARBA" id="ARBA00022723"/>
    </source>
</evidence>
<reference evidence="22" key="1">
    <citation type="submission" date="2019-09" db="EMBL/GenBank/DDBJ databases">
        <title>Bird 10,000 Genomes (B10K) Project - Family phase.</title>
        <authorList>
            <person name="Zhang G."/>
        </authorList>
    </citation>
    <scope>NUCLEOTIDE SEQUENCE</scope>
    <source>
        <strain evidence="22">B10K-DU-001-08</strain>
        <tissue evidence="22">Muscle</tissue>
    </source>
</reference>
<accession>A0A851NHM8</accession>
<evidence type="ECO:0000256" key="15">
    <source>
        <dbReference type="ARBA" id="ARBA00048342"/>
    </source>
</evidence>
<feature type="compositionally biased region" description="Basic and acidic residues" evidence="20">
    <location>
        <begin position="63"/>
        <end position="73"/>
    </location>
</feature>
<evidence type="ECO:0000256" key="16">
    <source>
        <dbReference type="ARBA" id="ARBA00049447"/>
    </source>
</evidence>
<dbReference type="Gene3D" id="3.20.20.70">
    <property type="entry name" value="Aldolase class I"/>
    <property type="match status" value="1"/>
</dbReference>
<dbReference type="GO" id="GO:0050660">
    <property type="term" value="F:flavin adenine dinucleotide binding"/>
    <property type="evidence" value="ECO:0007669"/>
    <property type="project" value="UniProtKB-UniRule"/>
</dbReference>
<feature type="non-terminal residue" evidence="22">
    <location>
        <position position="1"/>
    </location>
</feature>
<feature type="zinc finger region" description="C3H1-type" evidence="18">
    <location>
        <begin position="91"/>
        <end position="121"/>
    </location>
</feature>
<evidence type="ECO:0000256" key="20">
    <source>
        <dbReference type="SAM" id="MobiDB-lite"/>
    </source>
</evidence>
<evidence type="ECO:0000256" key="1">
    <source>
        <dbReference type="ARBA" id="ARBA00001917"/>
    </source>
</evidence>
<dbReference type="EMBL" id="WBMW01000132">
    <property type="protein sequence ID" value="NXC37822.1"/>
    <property type="molecule type" value="Genomic_DNA"/>
</dbReference>
<feature type="non-terminal residue" evidence="22">
    <location>
        <position position="651"/>
    </location>
</feature>
<sequence>RFVTSKEQFHAYLRANGENGGGKEEEEEQKEKEDSSEPPAKRGRLDDHGQDGESPGEAQGESQEEKEKEPVERRRARGQNKSRPCMKPGCYEGSRLCPSVTQGCAEKCYFGPRCRFLHDVGEYMATKPPDLGPSCVLFRTFGKCAYGVTCRFATAHLGDGYQNIVDAELAKQWEGKALVRNNLSKDLQQQLRKKRFPFRKADGYLRGLAKPRSGGGKGGKALGHSAEDQEVSNCTTPEDGLGDTSECPVPPEEGGDPKPAPLQSAEPTESEGGCPIKTSGVVTDEDVVKLRSCEKKKLEIQGKLYLAPLTTCGNLPFRRICKRFGADVTCGEMAVCTNLLQGQSSEWALLKRHHTEDVFGVQLEGAFPDTMTKCAELLNQTIDVDFVDINVGCPIDLVYKKGGGCALMTRSNKFEQIVRGMNSVLDVPLTVKIRTGVQEKINVAHKMIPKIREWGASMVTLHGRSREQRYTRVADWDYIAECAKIASPMPLFGNGDILSYEDANQAMQTGVSGIMIARQVTAGALIKPWLFTEIKEQRHWDISSSERFEILRDFTSYGLEHWGSDTQGVEKTRKFLLEWLSFLCRYIPVGLLEHLPQKINERPPYYIGRDYLETLMASQNVDDWIKISELLLGPVPTNFTFLPKHKANSYR</sequence>
<protein>
    <recommendedName>
        <fullName evidence="19">tRNA-dihydrouridine(47) synthase [NAD(P)(+)]</fullName>
        <ecNumber evidence="19">1.3.1.-</ecNumber>
    </recommendedName>
    <alternativeName>
        <fullName evidence="19">tRNA-dihydrouridine synthase 3</fullName>
    </alternativeName>
</protein>
<evidence type="ECO:0000256" key="2">
    <source>
        <dbReference type="ARBA" id="ARBA00022630"/>
    </source>
</evidence>
<comment type="catalytic activity">
    <reaction evidence="16">
        <text>a 5,6-dihydrouridine in mRNA + NADP(+) = a uridine in mRNA + NADPH + H(+)</text>
        <dbReference type="Rhea" id="RHEA:69855"/>
        <dbReference type="Rhea" id="RHEA-COMP:14658"/>
        <dbReference type="Rhea" id="RHEA-COMP:17789"/>
        <dbReference type="ChEBI" id="CHEBI:15378"/>
        <dbReference type="ChEBI" id="CHEBI:57783"/>
        <dbReference type="ChEBI" id="CHEBI:58349"/>
        <dbReference type="ChEBI" id="CHEBI:65315"/>
        <dbReference type="ChEBI" id="CHEBI:74443"/>
    </reaction>
    <physiologicalReaction direction="right-to-left" evidence="16">
        <dbReference type="Rhea" id="RHEA:69857"/>
    </physiologicalReaction>
</comment>
<evidence type="ECO:0000256" key="8">
    <source>
        <dbReference type="ARBA" id="ARBA00022771"/>
    </source>
</evidence>
<evidence type="ECO:0000256" key="11">
    <source>
        <dbReference type="ARBA" id="ARBA00023002"/>
    </source>
</evidence>
<feature type="domain" description="C3H1-type" evidence="21">
    <location>
        <begin position="91"/>
        <end position="121"/>
    </location>
</feature>
<keyword evidence="7" id="KW-0677">Repeat</keyword>
<evidence type="ECO:0000313" key="23">
    <source>
        <dbReference type="Proteomes" id="UP000613066"/>
    </source>
</evidence>
<dbReference type="InterPro" id="IPR000571">
    <property type="entry name" value="Znf_CCCH"/>
</dbReference>
<evidence type="ECO:0000259" key="21">
    <source>
        <dbReference type="PROSITE" id="PS50103"/>
    </source>
</evidence>
<feature type="compositionally biased region" description="Basic and acidic residues" evidence="20">
    <location>
        <begin position="29"/>
        <end position="51"/>
    </location>
</feature>
<keyword evidence="6 18" id="KW-0479">Metal-binding</keyword>
<evidence type="ECO:0000256" key="10">
    <source>
        <dbReference type="ARBA" id="ARBA00022857"/>
    </source>
</evidence>
<evidence type="ECO:0000256" key="17">
    <source>
        <dbReference type="ARBA" id="ARBA00049513"/>
    </source>
</evidence>
<evidence type="ECO:0000256" key="4">
    <source>
        <dbReference type="ARBA" id="ARBA00022664"/>
    </source>
</evidence>
<evidence type="ECO:0000256" key="3">
    <source>
        <dbReference type="ARBA" id="ARBA00022643"/>
    </source>
</evidence>
<name>A0A851NHM8_9GALL</name>
<proteinExistence type="inferred from homology"/>
<comment type="function">
    <text evidence="13">Catalyzes the synthesis of dihydrouridine, a modified base, in various RNAs, such as tRNAs, mRNAs and some long non-coding RNAs (lncRNAs). Mainly modifies the uridine in position 47 (U47) in the D-loop of most cytoplasmic tRNAs. Also able to mediate the formation of dihydrouridine in some mRNAs, thereby regulating their translation.</text>
</comment>
<evidence type="ECO:0000256" key="7">
    <source>
        <dbReference type="ARBA" id="ARBA00022737"/>
    </source>
</evidence>
<dbReference type="AlphaFoldDB" id="A0A851NHM8"/>
<keyword evidence="8 18" id="KW-0863">Zinc-finger</keyword>
<dbReference type="PANTHER" id="PTHR45846:SF1">
    <property type="entry name" value="TRNA-DIHYDROURIDINE(47) SYNTHASE [NAD(P)(+)]-LIKE"/>
    <property type="match status" value="1"/>
</dbReference>
<keyword evidence="2 19" id="KW-0285">Flavoprotein</keyword>
<evidence type="ECO:0000256" key="13">
    <source>
        <dbReference type="ARBA" id="ARBA00045365"/>
    </source>
</evidence>
<comment type="catalytic activity">
    <reaction evidence="15">
        <text>a 5,6-dihydrouridine in mRNA + NAD(+) = a uridine in mRNA + NADH + H(+)</text>
        <dbReference type="Rhea" id="RHEA:69851"/>
        <dbReference type="Rhea" id="RHEA-COMP:14658"/>
        <dbReference type="Rhea" id="RHEA-COMP:17789"/>
        <dbReference type="ChEBI" id="CHEBI:15378"/>
        <dbReference type="ChEBI" id="CHEBI:57540"/>
        <dbReference type="ChEBI" id="CHEBI:57945"/>
        <dbReference type="ChEBI" id="CHEBI:65315"/>
        <dbReference type="ChEBI" id="CHEBI:74443"/>
    </reaction>
    <physiologicalReaction direction="right-to-left" evidence="15">
        <dbReference type="Rhea" id="RHEA:69853"/>
    </physiologicalReaction>
</comment>
<keyword evidence="5 19" id="KW-0819">tRNA processing</keyword>
<evidence type="ECO:0000256" key="14">
    <source>
        <dbReference type="ARBA" id="ARBA00048266"/>
    </source>
</evidence>
<keyword evidence="23" id="KW-1185">Reference proteome</keyword>
<keyword evidence="9 18" id="KW-0862">Zinc</keyword>
<dbReference type="Proteomes" id="UP000613066">
    <property type="component" value="Unassembled WGS sequence"/>
</dbReference>
<evidence type="ECO:0000256" key="18">
    <source>
        <dbReference type="PROSITE-ProRule" id="PRU00723"/>
    </source>
</evidence>
<dbReference type="PROSITE" id="PS50103">
    <property type="entry name" value="ZF_C3H1"/>
    <property type="match status" value="1"/>
</dbReference>
<dbReference type="GO" id="GO:0006397">
    <property type="term" value="P:mRNA processing"/>
    <property type="evidence" value="ECO:0007669"/>
    <property type="project" value="UniProtKB-KW"/>
</dbReference>
<dbReference type="CDD" id="cd02801">
    <property type="entry name" value="DUS_like_FMN"/>
    <property type="match status" value="1"/>
</dbReference>
<dbReference type="GO" id="GO:0102265">
    <property type="term" value="F:tRNA-dihydrouridine47 synthase activity"/>
    <property type="evidence" value="ECO:0007669"/>
    <property type="project" value="UniProtKB-EC"/>
</dbReference>
<dbReference type="FunFam" id="3.20.20.70:FF:000067">
    <property type="entry name" value="tRNA-dihydrouridine(47) synthase [NAD(P)(+)]"/>
    <property type="match status" value="1"/>
</dbReference>
<dbReference type="GO" id="GO:0008270">
    <property type="term" value="F:zinc ion binding"/>
    <property type="evidence" value="ECO:0007669"/>
    <property type="project" value="UniProtKB-KW"/>
</dbReference>
<dbReference type="PROSITE" id="PS01136">
    <property type="entry name" value="UPF0034"/>
    <property type="match status" value="1"/>
</dbReference>
<dbReference type="Pfam" id="PF01207">
    <property type="entry name" value="Dus"/>
    <property type="match status" value="1"/>
</dbReference>
<dbReference type="Gene3D" id="4.10.1000.10">
    <property type="entry name" value="Zinc finger, CCCH-type"/>
    <property type="match status" value="1"/>
</dbReference>
<dbReference type="PANTHER" id="PTHR45846">
    <property type="entry name" value="TRNA-DIHYDROURIDINE(47) SYNTHASE [NAD(P)(+)]-LIKE"/>
    <property type="match status" value="1"/>
</dbReference>
<keyword evidence="3 19" id="KW-0288">FMN</keyword>
<dbReference type="InterPro" id="IPR013785">
    <property type="entry name" value="Aldolase_TIM"/>
</dbReference>
<dbReference type="InterPro" id="IPR035587">
    <property type="entry name" value="DUS-like_FMN-bd"/>
</dbReference>